<name>A0A2N9H9G1_FAGSY</name>
<protein>
    <submittedName>
        <fullName evidence="1">Uncharacterized protein</fullName>
    </submittedName>
</protein>
<reference evidence="1" key="1">
    <citation type="submission" date="2018-02" db="EMBL/GenBank/DDBJ databases">
        <authorList>
            <person name="Cohen D.B."/>
            <person name="Kent A.D."/>
        </authorList>
    </citation>
    <scope>NUCLEOTIDE SEQUENCE</scope>
</reference>
<evidence type="ECO:0000313" key="1">
    <source>
        <dbReference type="EMBL" id="SPD08782.1"/>
    </source>
</evidence>
<dbReference type="EMBL" id="OIVN01003100">
    <property type="protein sequence ID" value="SPD08782.1"/>
    <property type="molecule type" value="Genomic_DNA"/>
</dbReference>
<dbReference type="AlphaFoldDB" id="A0A2N9H9G1"/>
<sequence length="228" mass="26398">MEKKEAWRGCEDVRATEEEGQMKNSISRSLSRAVVILRSYSYSSSARRKEKENVDVSKLIPYSSSARRKEKENVFKYKKSYFFFGEEQPESVWTLNLNSYSLDWKPVIPMNVSRSGASRLNSGRVDPEDVGIIQAYDVDADVWFQGFFNTSQLFKKPEFLLTCNENLLPLIHVADQKFCLLLESCTMCKNEQPPEFDTKYVNFLVLDIDMHMPDDDDHDDDDDESVVP</sequence>
<proteinExistence type="predicted"/>
<accession>A0A2N9H9G1</accession>
<gene>
    <name evidence="1" type="ORF">FSB_LOCUS36664</name>
</gene>
<organism evidence="1">
    <name type="scientific">Fagus sylvatica</name>
    <name type="common">Beechnut</name>
    <dbReference type="NCBI Taxonomy" id="28930"/>
    <lineage>
        <taxon>Eukaryota</taxon>
        <taxon>Viridiplantae</taxon>
        <taxon>Streptophyta</taxon>
        <taxon>Embryophyta</taxon>
        <taxon>Tracheophyta</taxon>
        <taxon>Spermatophyta</taxon>
        <taxon>Magnoliopsida</taxon>
        <taxon>eudicotyledons</taxon>
        <taxon>Gunneridae</taxon>
        <taxon>Pentapetalae</taxon>
        <taxon>rosids</taxon>
        <taxon>fabids</taxon>
        <taxon>Fagales</taxon>
        <taxon>Fagaceae</taxon>
        <taxon>Fagus</taxon>
    </lineage>
</organism>